<dbReference type="SMART" id="SM00448">
    <property type="entry name" value="REC"/>
    <property type="match status" value="1"/>
</dbReference>
<keyword evidence="1 2" id="KW-0597">Phosphoprotein</keyword>
<dbReference type="InterPro" id="IPR001789">
    <property type="entry name" value="Sig_transdc_resp-reg_receiver"/>
</dbReference>
<dbReference type="AlphaFoldDB" id="A0A3B9L0U2"/>
<sequence>MGRFFHDHKVSDALRLLCIDNDPANRRLIAEYANILNWSVCLPADLASAKSLAREHTFNAIVMDRDLGADVVGTDIMRELRDGDGPNADTPFLMCTGRQWEEIAAEVQALNLGAYLQKPVSLARFEEAILSILDEQVFYPSNDSVC</sequence>
<evidence type="ECO:0000256" key="2">
    <source>
        <dbReference type="PROSITE-ProRule" id="PRU00169"/>
    </source>
</evidence>
<protein>
    <recommendedName>
        <fullName evidence="3">Response regulatory domain-containing protein</fullName>
    </recommendedName>
</protein>
<accession>A0A3B9L0U2</accession>
<dbReference type="EMBL" id="DMBR01000245">
    <property type="protein sequence ID" value="HAE94497.1"/>
    <property type="molecule type" value="Genomic_DNA"/>
</dbReference>
<proteinExistence type="predicted"/>
<dbReference type="Proteomes" id="UP000259173">
    <property type="component" value="Unassembled WGS sequence"/>
</dbReference>
<comment type="caution">
    <text evidence="4">The sequence shown here is derived from an EMBL/GenBank/DDBJ whole genome shotgun (WGS) entry which is preliminary data.</text>
</comment>
<dbReference type="GO" id="GO:0000160">
    <property type="term" value="P:phosphorelay signal transduction system"/>
    <property type="evidence" value="ECO:0007669"/>
    <property type="project" value="InterPro"/>
</dbReference>
<dbReference type="PANTHER" id="PTHR44591">
    <property type="entry name" value="STRESS RESPONSE REGULATOR PROTEIN 1"/>
    <property type="match status" value="1"/>
</dbReference>
<name>A0A3B9L0U2_9PROT</name>
<gene>
    <name evidence="4" type="ORF">DCG65_08045</name>
</gene>
<dbReference type="PROSITE" id="PS50110">
    <property type="entry name" value="RESPONSE_REGULATORY"/>
    <property type="match status" value="1"/>
</dbReference>
<dbReference type="Gene3D" id="3.40.50.2300">
    <property type="match status" value="1"/>
</dbReference>
<feature type="domain" description="Response regulatory" evidence="3">
    <location>
        <begin position="15"/>
        <end position="133"/>
    </location>
</feature>
<dbReference type="Pfam" id="PF00072">
    <property type="entry name" value="Response_reg"/>
    <property type="match status" value="1"/>
</dbReference>
<dbReference type="SUPFAM" id="SSF52172">
    <property type="entry name" value="CheY-like"/>
    <property type="match status" value="1"/>
</dbReference>
<feature type="modified residue" description="4-aspartylphosphate" evidence="2">
    <location>
        <position position="64"/>
    </location>
</feature>
<evidence type="ECO:0000313" key="4">
    <source>
        <dbReference type="EMBL" id="HAE94497.1"/>
    </source>
</evidence>
<dbReference type="InterPro" id="IPR011006">
    <property type="entry name" value="CheY-like_superfamily"/>
</dbReference>
<organism evidence="4 5">
    <name type="scientific">Hyphomonas atlantica</name>
    <dbReference type="NCBI Taxonomy" id="1280948"/>
    <lineage>
        <taxon>Bacteria</taxon>
        <taxon>Pseudomonadati</taxon>
        <taxon>Pseudomonadota</taxon>
        <taxon>Alphaproteobacteria</taxon>
        <taxon>Hyphomonadales</taxon>
        <taxon>Hyphomonadaceae</taxon>
        <taxon>Hyphomonas</taxon>
    </lineage>
</organism>
<dbReference type="PANTHER" id="PTHR44591:SF23">
    <property type="entry name" value="CHEY SUBFAMILY"/>
    <property type="match status" value="1"/>
</dbReference>
<evidence type="ECO:0000259" key="3">
    <source>
        <dbReference type="PROSITE" id="PS50110"/>
    </source>
</evidence>
<evidence type="ECO:0000313" key="5">
    <source>
        <dbReference type="Proteomes" id="UP000259173"/>
    </source>
</evidence>
<evidence type="ECO:0000256" key="1">
    <source>
        <dbReference type="ARBA" id="ARBA00022553"/>
    </source>
</evidence>
<reference evidence="4 5" key="1">
    <citation type="journal article" date="2018" name="Nat. Biotechnol.">
        <title>A standardized bacterial taxonomy based on genome phylogeny substantially revises the tree of life.</title>
        <authorList>
            <person name="Parks D.H."/>
            <person name="Chuvochina M."/>
            <person name="Waite D.W."/>
            <person name="Rinke C."/>
            <person name="Skarshewski A."/>
            <person name="Chaumeil P.A."/>
            <person name="Hugenholtz P."/>
        </authorList>
    </citation>
    <scope>NUCLEOTIDE SEQUENCE [LARGE SCALE GENOMIC DNA]</scope>
    <source>
        <strain evidence="4">UBA8557</strain>
    </source>
</reference>
<dbReference type="InterPro" id="IPR050595">
    <property type="entry name" value="Bact_response_regulator"/>
</dbReference>